<feature type="domain" description="HMA" evidence="2">
    <location>
        <begin position="80"/>
        <end position="145"/>
    </location>
</feature>
<name>A0A1T4JHJ4_TREPO</name>
<organism evidence="3 4">
    <name type="scientific">Treponema porcinum</name>
    <dbReference type="NCBI Taxonomy" id="261392"/>
    <lineage>
        <taxon>Bacteria</taxon>
        <taxon>Pseudomonadati</taxon>
        <taxon>Spirochaetota</taxon>
        <taxon>Spirochaetia</taxon>
        <taxon>Spirochaetales</taxon>
        <taxon>Treponemataceae</taxon>
        <taxon>Treponema</taxon>
    </lineage>
</organism>
<dbReference type="PROSITE" id="PS50846">
    <property type="entry name" value="HMA_2"/>
    <property type="match status" value="1"/>
</dbReference>
<dbReference type="GO" id="GO:0046872">
    <property type="term" value="F:metal ion binding"/>
    <property type="evidence" value="ECO:0007669"/>
    <property type="project" value="UniProtKB-KW"/>
</dbReference>
<keyword evidence="1" id="KW-0479">Metal-binding</keyword>
<dbReference type="AlphaFoldDB" id="A0A1T4JHJ4"/>
<dbReference type="GeneID" id="78317573"/>
<dbReference type="InterPro" id="IPR006121">
    <property type="entry name" value="HMA_dom"/>
</dbReference>
<proteinExistence type="predicted"/>
<dbReference type="InterPro" id="IPR036163">
    <property type="entry name" value="HMA_dom_sf"/>
</dbReference>
<evidence type="ECO:0000256" key="1">
    <source>
        <dbReference type="ARBA" id="ARBA00022723"/>
    </source>
</evidence>
<evidence type="ECO:0000313" key="4">
    <source>
        <dbReference type="Proteomes" id="UP000190423"/>
    </source>
</evidence>
<dbReference type="RefSeq" id="WP_078932056.1">
    <property type="nucleotide sequence ID" value="NZ_FUWG01000002.1"/>
</dbReference>
<dbReference type="STRING" id="261392.SAMN02745149_00137"/>
<protein>
    <submittedName>
        <fullName evidence="3">Copper chaperone CopZ</fullName>
    </submittedName>
</protein>
<evidence type="ECO:0000259" key="2">
    <source>
        <dbReference type="PROSITE" id="PS50846"/>
    </source>
</evidence>
<accession>A0A1T4JHJ4</accession>
<reference evidence="3 4" key="1">
    <citation type="submission" date="2017-02" db="EMBL/GenBank/DDBJ databases">
        <authorList>
            <person name="Peterson S.W."/>
        </authorList>
    </citation>
    <scope>NUCLEOTIDE SEQUENCE [LARGE SCALE GENOMIC DNA]</scope>
    <source>
        <strain evidence="3 4">ATCC BAA-908</strain>
    </source>
</reference>
<gene>
    <name evidence="3" type="ORF">SAMN02745149_00137</name>
</gene>
<dbReference type="SUPFAM" id="SSF55008">
    <property type="entry name" value="HMA, heavy metal-associated domain"/>
    <property type="match status" value="1"/>
</dbReference>
<dbReference type="CDD" id="cd00371">
    <property type="entry name" value="HMA"/>
    <property type="match status" value="1"/>
</dbReference>
<dbReference type="OrthoDB" id="9813965at2"/>
<dbReference type="EMBL" id="FUWG01000002">
    <property type="protein sequence ID" value="SJZ29634.1"/>
    <property type="molecule type" value="Genomic_DNA"/>
</dbReference>
<dbReference type="InterPro" id="IPR017969">
    <property type="entry name" value="Heavy-metal-associated_CS"/>
</dbReference>
<dbReference type="Proteomes" id="UP000190423">
    <property type="component" value="Unassembled WGS sequence"/>
</dbReference>
<dbReference type="Pfam" id="PF00403">
    <property type="entry name" value="HMA"/>
    <property type="match status" value="1"/>
</dbReference>
<keyword evidence="4" id="KW-1185">Reference proteome</keyword>
<dbReference type="Gene3D" id="3.30.70.100">
    <property type="match status" value="1"/>
</dbReference>
<sequence length="149" mass="15228">MGNILVAVILIALLIPAVKSSIKHFKGKGGCCGDSTGCGDCPSGSACTSGSCCACTTSTCSGKSNDISEINTQKKDSLRMTKTIKIEGMMCAHCEKHVKDALEKVSGVVSAAVSHENGSAVVTLSSPVDDALLKQAVEGADYTVTAIEQ</sequence>
<evidence type="ECO:0000313" key="3">
    <source>
        <dbReference type="EMBL" id="SJZ29634.1"/>
    </source>
</evidence>
<dbReference type="PROSITE" id="PS01047">
    <property type="entry name" value="HMA_1"/>
    <property type="match status" value="1"/>
</dbReference>